<dbReference type="PANTHER" id="PTHR47506">
    <property type="entry name" value="TRANSCRIPTIONAL REGULATORY PROTEIN"/>
    <property type="match status" value="1"/>
</dbReference>
<evidence type="ECO:0000313" key="7">
    <source>
        <dbReference type="Proteomes" id="UP000572051"/>
    </source>
</evidence>
<evidence type="ECO:0000256" key="3">
    <source>
        <dbReference type="ARBA" id="ARBA00023163"/>
    </source>
</evidence>
<keyword evidence="3" id="KW-0804">Transcription</keyword>
<organism evidence="6 7">
    <name type="scientific">Nocardiopsis aegyptia</name>
    <dbReference type="NCBI Taxonomy" id="220378"/>
    <lineage>
        <taxon>Bacteria</taxon>
        <taxon>Bacillati</taxon>
        <taxon>Actinomycetota</taxon>
        <taxon>Actinomycetes</taxon>
        <taxon>Streptosporangiales</taxon>
        <taxon>Nocardiopsidaceae</taxon>
        <taxon>Nocardiopsis</taxon>
    </lineage>
</organism>
<dbReference type="PANTHER" id="PTHR47506:SF1">
    <property type="entry name" value="HTH-TYPE TRANSCRIPTIONAL REGULATOR YJDC"/>
    <property type="match status" value="1"/>
</dbReference>
<evidence type="ECO:0000256" key="1">
    <source>
        <dbReference type="ARBA" id="ARBA00023015"/>
    </source>
</evidence>
<reference evidence="6 7" key="1">
    <citation type="submission" date="2020-07" db="EMBL/GenBank/DDBJ databases">
        <title>Sequencing the genomes of 1000 actinobacteria strains.</title>
        <authorList>
            <person name="Klenk H.-P."/>
        </authorList>
    </citation>
    <scope>NUCLEOTIDE SEQUENCE [LARGE SCALE GENOMIC DNA]</scope>
    <source>
        <strain evidence="6 7">DSM 44442</strain>
    </source>
</reference>
<protein>
    <submittedName>
        <fullName evidence="6">AcrR family transcriptional regulator</fullName>
    </submittedName>
</protein>
<keyword evidence="2 4" id="KW-0238">DNA-binding</keyword>
<dbReference type="Proteomes" id="UP000572051">
    <property type="component" value="Unassembled WGS sequence"/>
</dbReference>
<dbReference type="PROSITE" id="PS50977">
    <property type="entry name" value="HTH_TETR_2"/>
    <property type="match status" value="1"/>
</dbReference>
<feature type="domain" description="HTH tetR-type" evidence="5">
    <location>
        <begin position="11"/>
        <end position="71"/>
    </location>
</feature>
<dbReference type="AlphaFoldDB" id="A0A7Z0JAS4"/>
<feature type="DNA-binding region" description="H-T-H motif" evidence="4">
    <location>
        <begin position="34"/>
        <end position="53"/>
    </location>
</feature>
<keyword evidence="1" id="KW-0805">Transcription regulation</keyword>
<dbReference type="InterPro" id="IPR036271">
    <property type="entry name" value="Tet_transcr_reg_TetR-rel_C_sf"/>
</dbReference>
<proteinExistence type="predicted"/>
<sequence>MPAAFSETERARIIERLLANGERLFTAQGLRKTSLEDLVAGTGIAKSSFYQFFAAKEALYLELMMRQSAAVKREVVDEALLSTEDVREGLRRFLHATLRRLETDPLYRRLMTHPEEMAAVMRRLGTADPAAVSAFGSSPDNPARAFVDYVRDHQEEGELPGHDPAVIVGVIQAVLVLPLNRELLGDPALLPQIQDLLVDIVATGLTPRKD</sequence>
<gene>
    <name evidence="6" type="ORF">HNR10_002625</name>
</gene>
<dbReference type="GO" id="GO:0003677">
    <property type="term" value="F:DNA binding"/>
    <property type="evidence" value="ECO:0007669"/>
    <property type="project" value="UniProtKB-UniRule"/>
</dbReference>
<keyword evidence="7" id="KW-1185">Reference proteome</keyword>
<evidence type="ECO:0000259" key="5">
    <source>
        <dbReference type="PROSITE" id="PS50977"/>
    </source>
</evidence>
<dbReference type="RefSeq" id="WP_179823518.1">
    <property type="nucleotide sequence ID" value="NZ_JACCFS010000001.1"/>
</dbReference>
<dbReference type="InterPro" id="IPR009057">
    <property type="entry name" value="Homeodomain-like_sf"/>
</dbReference>
<dbReference type="InterPro" id="IPR001647">
    <property type="entry name" value="HTH_TetR"/>
</dbReference>
<dbReference type="EMBL" id="JACCFS010000001">
    <property type="protein sequence ID" value="NYJ34744.1"/>
    <property type="molecule type" value="Genomic_DNA"/>
</dbReference>
<accession>A0A7Z0JAS4</accession>
<dbReference type="Gene3D" id="1.10.357.10">
    <property type="entry name" value="Tetracycline Repressor, domain 2"/>
    <property type="match status" value="1"/>
</dbReference>
<comment type="caution">
    <text evidence="6">The sequence shown here is derived from an EMBL/GenBank/DDBJ whole genome shotgun (WGS) entry which is preliminary data.</text>
</comment>
<evidence type="ECO:0000256" key="2">
    <source>
        <dbReference type="ARBA" id="ARBA00023125"/>
    </source>
</evidence>
<evidence type="ECO:0000313" key="6">
    <source>
        <dbReference type="EMBL" id="NYJ34744.1"/>
    </source>
</evidence>
<dbReference type="Pfam" id="PF00440">
    <property type="entry name" value="TetR_N"/>
    <property type="match status" value="1"/>
</dbReference>
<dbReference type="SUPFAM" id="SSF48498">
    <property type="entry name" value="Tetracyclin repressor-like, C-terminal domain"/>
    <property type="match status" value="1"/>
</dbReference>
<evidence type="ECO:0000256" key="4">
    <source>
        <dbReference type="PROSITE-ProRule" id="PRU00335"/>
    </source>
</evidence>
<dbReference type="SUPFAM" id="SSF46689">
    <property type="entry name" value="Homeodomain-like"/>
    <property type="match status" value="1"/>
</dbReference>
<name>A0A7Z0JAS4_9ACTN</name>
<dbReference type="Gene3D" id="1.10.10.60">
    <property type="entry name" value="Homeodomain-like"/>
    <property type="match status" value="1"/>
</dbReference>